<dbReference type="Proteomes" id="UP001168613">
    <property type="component" value="Unassembled WGS sequence"/>
</dbReference>
<sequence>MTTQSNTRCITAQCTCPSGDGSLRWPCPAHPPQLAPIDEILRALDLARGQIDGAEIAPAFYNVDYLTRVMQMVRELKQPADVRASDEIFWDAVSNYAGEVGPMNTVAAAMAIFVAGASFCAQQDGQDPSDEIVINFGGVRDITIHAARKEQSCE</sequence>
<dbReference type="Pfam" id="PF20388">
    <property type="entry name" value="DUF6683"/>
    <property type="match status" value="1"/>
</dbReference>
<name>A0ABT8EIT9_9BURK</name>
<comment type="caution">
    <text evidence="1">The sequence shown here is derived from an EMBL/GenBank/DDBJ whole genome shotgun (WGS) entry which is preliminary data.</text>
</comment>
<protein>
    <submittedName>
        <fullName evidence="1">Uncharacterized protein</fullName>
    </submittedName>
</protein>
<reference evidence="1" key="1">
    <citation type="submission" date="2021-11" db="EMBL/GenBank/DDBJ databases">
        <title>Draft genome sequence of Alcaligenes endophyticus type strain CCUG 75668T.</title>
        <authorList>
            <person name="Salva-Serra F."/>
            <person name="Duran R.E."/>
            <person name="Seeger M."/>
            <person name="Moore E.R.B."/>
            <person name="Jaen-Luchoro D."/>
        </authorList>
    </citation>
    <scope>NUCLEOTIDE SEQUENCE</scope>
    <source>
        <strain evidence="1">CCUG 75668</strain>
    </source>
</reference>
<evidence type="ECO:0000313" key="2">
    <source>
        <dbReference type="Proteomes" id="UP001168613"/>
    </source>
</evidence>
<organism evidence="1 2">
    <name type="scientific">Alcaligenes endophyticus</name>
    <dbReference type="NCBI Taxonomy" id="1929088"/>
    <lineage>
        <taxon>Bacteria</taxon>
        <taxon>Pseudomonadati</taxon>
        <taxon>Pseudomonadota</taxon>
        <taxon>Betaproteobacteria</taxon>
        <taxon>Burkholderiales</taxon>
        <taxon>Alcaligenaceae</taxon>
        <taxon>Alcaligenes</taxon>
    </lineage>
</organism>
<accession>A0ABT8EIT9</accession>
<keyword evidence="2" id="KW-1185">Reference proteome</keyword>
<dbReference type="InterPro" id="IPR046505">
    <property type="entry name" value="DUF6683"/>
</dbReference>
<dbReference type="RefSeq" id="WP_266124829.1">
    <property type="nucleotide sequence ID" value="NZ_JAJHNU010000001.1"/>
</dbReference>
<gene>
    <name evidence="1" type="ORF">LMS43_07890</name>
</gene>
<evidence type="ECO:0000313" key="1">
    <source>
        <dbReference type="EMBL" id="MDN4121204.1"/>
    </source>
</evidence>
<dbReference type="EMBL" id="JAJHNU010000001">
    <property type="protein sequence ID" value="MDN4121204.1"/>
    <property type="molecule type" value="Genomic_DNA"/>
</dbReference>
<proteinExistence type="predicted"/>